<protein>
    <recommendedName>
        <fullName evidence="6">Actin-related protein 6</fullName>
    </recommendedName>
</protein>
<evidence type="ECO:0008006" key="6">
    <source>
        <dbReference type="Google" id="ProtNLM"/>
    </source>
</evidence>
<dbReference type="PANTHER" id="PTHR11937">
    <property type="entry name" value="ACTIN"/>
    <property type="match status" value="1"/>
</dbReference>
<dbReference type="Gene3D" id="3.30.420.40">
    <property type="match status" value="2"/>
</dbReference>
<comment type="subcellular location">
    <subcellularLocation>
        <location evidence="1">Cytoplasm</location>
    </subcellularLocation>
</comment>
<name>A0A8S1EXI4_9PELO</name>
<gene>
    <name evidence="4" type="ORF">CBOVIS_LOCUS7619</name>
</gene>
<dbReference type="OrthoDB" id="6220758at2759"/>
<accession>A0A8S1EXI4</accession>
<dbReference type="InterPro" id="IPR004000">
    <property type="entry name" value="Actin"/>
</dbReference>
<evidence type="ECO:0000313" key="5">
    <source>
        <dbReference type="Proteomes" id="UP000494206"/>
    </source>
</evidence>
<dbReference type="FunFam" id="3.90.640.10:FF:000014">
    <property type="entry name" value="Putative actin-related protein 6"/>
    <property type="match status" value="1"/>
</dbReference>
<organism evidence="4 5">
    <name type="scientific">Caenorhabditis bovis</name>
    <dbReference type="NCBI Taxonomy" id="2654633"/>
    <lineage>
        <taxon>Eukaryota</taxon>
        <taxon>Metazoa</taxon>
        <taxon>Ecdysozoa</taxon>
        <taxon>Nematoda</taxon>
        <taxon>Chromadorea</taxon>
        <taxon>Rhabditida</taxon>
        <taxon>Rhabditina</taxon>
        <taxon>Rhabditomorpha</taxon>
        <taxon>Rhabditoidea</taxon>
        <taxon>Rhabditidae</taxon>
        <taxon>Peloderinae</taxon>
        <taxon>Caenorhabditis</taxon>
    </lineage>
</organism>
<reference evidence="4 5" key="1">
    <citation type="submission" date="2020-04" db="EMBL/GenBank/DDBJ databases">
        <authorList>
            <person name="Laetsch R D."/>
            <person name="Stevens L."/>
            <person name="Kumar S."/>
            <person name="Blaxter L. M."/>
        </authorList>
    </citation>
    <scope>NUCLEOTIDE SEQUENCE [LARGE SCALE GENOMIC DNA]</scope>
</reference>
<dbReference type="Pfam" id="PF00022">
    <property type="entry name" value="Actin"/>
    <property type="match status" value="1"/>
</dbReference>
<dbReference type="Gene3D" id="3.90.640.10">
    <property type="entry name" value="Actin, Chain A, domain 4"/>
    <property type="match status" value="1"/>
</dbReference>
<dbReference type="Proteomes" id="UP000494206">
    <property type="component" value="Unassembled WGS sequence"/>
</dbReference>
<dbReference type="EMBL" id="CADEPM010000004">
    <property type="protein sequence ID" value="CAB3405421.1"/>
    <property type="molecule type" value="Genomic_DNA"/>
</dbReference>
<sequence length="414" mass="47024">MVVEESIVILDNGGYHLKLGTSLQEEPRLIPNSIVKAKYERKRVFIAHEQDECLDKCSLFYVRPIERGYVTNWETQQQIWEKAFQTLEIEEPNESRIMLTDNNYLVPALPDVSSEILFETFGFHSVFKGAAASFVGEHSSKVNFEKCALIVDCGFSSTHVAPYVDGILIQEGVIRIDISGKALTNKLKDWISYRQLNVIEETHIINECKEDVCYVSLDFNGDLKRKSNAKRYVMPDFHTTFRGIVKDMNEPFDANIPSISLGVERFATPELLFNPSDVDLDQMGVGEAVVESLARCPENLRAALSENIVVIGGSAKFAGFQQRLESEVRSLLPVEFDVNVHSDVGDPQIYAWKCARELVAAKNFKIPWVDRKEWNEKGENIEFERFFKTIETSDDMKAKIEAECAAKPSEEMEI</sequence>
<dbReference type="SMART" id="SM00268">
    <property type="entry name" value="ACTIN"/>
    <property type="match status" value="1"/>
</dbReference>
<evidence type="ECO:0000256" key="2">
    <source>
        <dbReference type="ARBA" id="ARBA00005665"/>
    </source>
</evidence>
<keyword evidence="3" id="KW-0963">Cytoplasm</keyword>
<evidence type="ECO:0000313" key="4">
    <source>
        <dbReference type="EMBL" id="CAB3405421.1"/>
    </source>
</evidence>
<dbReference type="SUPFAM" id="SSF53067">
    <property type="entry name" value="Actin-like ATPase domain"/>
    <property type="match status" value="2"/>
</dbReference>
<keyword evidence="5" id="KW-1185">Reference proteome</keyword>
<dbReference type="GO" id="GO:0005737">
    <property type="term" value="C:cytoplasm"/>
    <property type="evidence" value="ECO:0007669"/>
    <property type="project" value="UniProtKB-SubCell"/>
</dbReference>
<dbReference type="GO" id="GO:0005634">
    <property type="term" value="C:nucleus"/>
    <property type="evidence" value="ECO:0007669"/>
    <property type="project" value="UniProtKB-ARBA"/>
</dbReference>
<dbReference type="InterPro" id="IPR043129">
    <property type="entry name" value="ATPase_NBD"/>
</dbReference>
<comment type="similarity">
    <text evidence="2">Belongs to the actin family. ARP6 subfamily.</text>
</comment>
<comment type="caution">
    <text evidence="4">The sequence shown here is derived from an EMBL/GenBank/DDBJ whole genome shotgun (WGS) entry which is preliminary data.</text>
</comment>
<dbReference type="AlphaFoldDB" id="A0A8S1EXI4"/>
<proteinExistence type="inferred from homology"/>
<dbReference type="CDD" id="cd10210">
    <property type="entry name" value="ASKHA_NBD_Arp6"/>
    <property type="match status" value="1"/>
</dbReference>
<evidence type="ECO:0000256" key="1">
    <source>
        <dbReference type="ARBA" id="ARBA00004496"/>
    </source>
</evidence>
<evidence type="ECO:0000256" key="3">
    <source>
        <dbReference type="ARBA" id="ARBA00022490"/>
    </source>
</evidence>